<dbReference type="GO" id="GO:0016651">
    <property type="term" value="F:oxidoreductase activity, acting on NAD(P)H"/>
    <property type="evidence" value="ECO:0007669"/>
    <property type="project" value="InterPro"/>
</dbReference>
<dbReference type="InterPro" id="IPR011032">
    <property type="entry name" value="GroES-like_sf"/>
</dbReference>
<keyword evidence="3" id="KW-1185">Reference proteome</keyword>
<evidence type="ECO:0000313" key="2">
    <source>
        <dbReference type="EMBL" id="WFD43762.1"/>
    </source>
</evidence>
<dbReference type="InterPro" id="IPR020843">
    <property type="entry name" value="ER"/>
</dbReference>
<organism evidence="2 3">
    <name type="scientific">Malassezia psittaci</name>
    <dbReference type="NCBI Taxonomy" id="1821823"/>
    <lineage>
        <taxon>Eukaryota</taxon>
        <taxon>Fungi</taxon>
        <taxon>Dikarya</taxon>
        <taxon>Basidiomycota</taxon>
        <taxon>Ustilaginomycotina</taxon>
        <taxon>Malasseziomycetes</taxon>
        <taxon>Malasseziales</taxon>
        <taxon>Malasseziaceae</taxon>
        <taxon>Malassezia</taxon>
    </lineage>
</organism>
<dbReference type="SMART" id="SM00829">
    <property type="entry name" value="PKS_ER"/>
    <property type="match status" value="1"/>
</dbReference>
<feature type="domain" description="Enoyl reductase (ER)" evidence="1">
    <location>
        <begin position="19"/>
        <end position="360"/>
    </location>
</feature>
<dbReference type="SUPFAM" id="SSF50129">
    <property type="entry name" value="GroES-like"/>
    <property type="match status" value="1"/>
</dbReference>
<proteinExistence type="predicted"/>
<dbReference type="InterPro" id="IPR047122">
    <property type="entry name" value="Trans-enoyl_RdTase-like"/>
</dbReference>
<reference evidence="2" key="1">
    <citation type="submission" date="2023-02" db="EMBL/GenBank/DDBJ databases">
        <title>Mating type loci evolution in Malassezia.</title>
        <authorList>
            <person name="Coelho M.A."/>
        </authorList>
    </citation>
    <scope>NUCLEOTIDE SEQUENCE</scope>
    <source>
        <strain evidence="2">CBS 14136</strain>
    </source>
</reference>
<dbReference type="PANTHER" id="PTHR45348:SF2">
    <property type="entry name" value="ZINC-TYPE ALCOHOL DEHYDROGENASE-LIKE PROTEIN C2E1P3.01"/>
    <property type="match status" value="1"/>
</dbReference>
<dbReference type="InterPro" id="IPR013149">
    <property type="entry name" value="ADH-like_C"/>
</dbReference>
<dbReference type="SUPFAM" id="SSF51735">
    <property type="entry name" value="NAD(P)-binding Rossmann-fold domains"/>
    <property type="match status" value="1"/>
</dbReference>
<gene>
    <name evidence="2" type="ORF">MPSI1_002426</name>
</gene>
<dbReference type="Gene3D" id="3.90.180.10">
    <property type="entry name" value="Medium-chain alcohol dehydrogenases, catalytic domain"/>
    <property type="match status" value="1"/>
</dbReference>
<evidence type="ECO:0000313" key="3">
    <source>
        <dbReference type="Proteomes" id="UP001214628"/>
    </source>
</evidence>
<dbReference type="AlphaFoldDB" id="A0AAF0FFQ6"/>
<accession>A0AAF0FFQ6</accession>
<protein>
    <recommendedName>
        <fullName evidence="1">Enoyl reductase (ER) domain-containing protein</fullName>
    </recommendedName>
</protein>
<dbReference type="EMBL" id="CP118377">
    <property type="protein sequence ID" value="WFD43762.1"/>
    <property type="molecule type" value="Genomic_DNA"/>
</dbReference>
<dbReference type="Pfam" id="PF08240">
    <property type="entry name" value="ADH_N"/>
    <property type="match status" value="1"/>
</dbReference>
<dbReference type="InterPro" id="IPR036291">
    <property type="entry name" value="NAD(P)-bd_dom_sf"/>
</dbReference>
<dbReference type="Gene3D" id="3.40.50.720">
    <property type="entry name" value="NAD(P)-binding Rossmann-like Domain"/>
    <property type="match status" value="1"/>
</dbReference>
<dbReference type="InterPro" id="IPR013154">
    <property type="entry name" value="ADH-like_N"/>
</dbReference>
<evidence type="ECO:0000259" key="1">
    <source>
        <dbReference type="SMART" id="SM00829"/>
    </source>
</evidence>
<sequence>MSKATIPKEMQAWIVQGKGQAKLQTTETPQTDPKGVLVQVHNVGLNPTDWKHLDFFGNEGTTLGSDFVGILVKKGEQCDTDLAVGDRVAGWVHGGYEKGLGAFAQYLKVFPEALVKVPDNISDEIAAGLGIPSFTAYMGLYQAKHLGIPSPSADQQKPSPIDRSKKLLVWSGATSVGQFVIQFARASGFYVIATASPKNEAFLKGLGASEIVDYKDPSAAEKIAEAHPDLTYAFDTFSEKGSSEACARALSKTQPGKLVTILPFSPELRSVNPKIQATFFLLYTTEGKATSLFGVECSQKEAEEDNKYLGEFTRSQALTNWLRSGLVRPDRTEPQSGGLESILEGLDLLRQGKVSGQKLTYSVEHSE</sequence>
<dbReference type="CDD" id="cd08249">
    <property type="entry name" value="enoyl_reductase_like"/>
    <property type="match status" value="1"/>
</dbReference>
<dbReference type="PANTHER" id="PTHR45348">
    <property type="entry name" value="HYPOTHETICAL OXIDOREDUCTASE (EUROFUNG)"/>
    <property type="match status" value="1"/>
</dbReference>
<dbReference type="Pfam" id="PF00107">
    <property type="entry name" value="ADH_zinc_N"/>
    <property type="match status" value="1"/>
</dbReference>
<dbReference type="Proteomes" id="UP001214628">
    <property type="component" value="Chromosome 3"/>
</dbReference>
<name>A0AAF0FFQ6_9BASI</name>